<protein>
    <recommendedName>
        <fullName evidence="3">DNA methylase</fullName>
    </recommendedName>
</protein>
<name>A0A0M2UYA0_9BACT</name>
<dbReference type="AlphaFoldDB" id="A0A0M2UYA0"/>
<dbReference type="PATRIC" id="fig|380242.3.peg.925"/>
<organism evidence="1 2">
    <name type="scientific">Candidatus Brocadia fulgida</name>
    <dbReference type="NCBI Taxonomy" id="380242"/>
    <lineage>
        <taxon>Bacteria</taxon>
        <taxon>Pseudomonadati</taxon>
        <taxon>Planctomycetota</taxon>
        <taxon>Candidatus Brocadiia</taxon>
        <taxon>Candidatus Brocadiales</taxon>
        <taxon>Candidatus Brocadiaceae</taxon>
        <taxon>Candidatus Brocadia</taxon>
    </lineage>
</organism>
<proteinExistence type="predicted"/>
<evidence type="ECO:0008006" key="3">
    <source>
        <dbReference type="Google" id="ProtNLM"/>
    </source>
</evidence>
<sequence>MGKKVTWKDVNGNAHDLDFVLERSGTDETIGVPVAFIETAWRRYTRHSRNKAQEIQGAIQVLFLTHKHGCPFIGAILAGEFTTGALNQLKSLGFHVLYFPYDSIVQAFKSAGVNADFDEDTPEKDFRSKLRSWNASNKALLINL</sequence>
<evidence type="ECO:0000313" key="2">
    <source>
        <dbReference type="Proteomes" id="UP000034954"/>
    </source>
</evidence>
<dbReference type="EMBL" id="LAQJ01000091">
    <property type="protein sequence ID" value="KKO20545.1"/>
    <property type="molecule type" value="Genomic_DNA"/>
</dbReference>
<gene>
    <name evidence="1" type="ORF">BROFUL_00731</name>
</gene>
<dbReference type="Proteomes" id="UP000034954">
    <property type="component" value="Unassembled WGS sequence"/>
</dbReference>
<keyword evidence="2" id="KW-1185">Reference proteome</keyword>
<evidence type="ECO:0000313" key="1">
    <source>
        <dbReference type="EMBL" id="KKO20545.1"/>
    </source>
</evidence>
<accession>A0A0M2UYA0</accession>
<reference evidence="1 2" key="1">
    <citation type="journal article" date="2013" name="BMC Microbiol.">
        <title>Identification of the type II cytochrome c maturation pathway in anammox bacteria by comparative genomics.</title>
        <authorList>
            <person name="Ferousi C."/>
            <person name="Speth D.R."/>
            <person name="Reimann J."/>
            <person name="Op den Camp H.J."/>
            <person name="Allen J.W."/>
            <person name="Keltjens J.T."/>
            <person name="Jetten M.S."/>
        </authorList>
    </citation>
    <scope>NUCLEOTIDE SEQUENCE [LARGE SCALE GENOMIC DNA]</scope>
    <source>
        <strain evidence="1">RU1</strain>
    </source>
</reference>
<comment type="caution">
    <text evidence="1">The sequence shown here is derived from an EMBL/GenBank/DDBJ whole genome shotgun (WGS) entry which is preliminary data.</text>
</comment>